<evidence type="ECO:0000256" key="2">
    <source>
        <dbReference type="ARBA" id="ARBA00023157"/>
    </source>
</evidence>
<dbReference type="SUPFAM" id="SSF82895">
    <property type="entry name" value="TSP-1 type 1 repeat"/>
    <property type="match status" value="2"/>
</dbReference>
<dbReference type="Gene3D" id="2.20.100.10">
    <property type="entry name" value="Thrombospondin type-1 (TSP1) repeat"/>
    <property type="match status" value="2"/>
</dbReference>
<dbReference type="Pfam" id="PF00090">
    <property type="entry name" value="TSP_1"/>
    <property type="match status" value="2"/>
</dbReference>
<reference evidence="3" key="1">
    <citation type="submission" date="2022-03" db="EMBL/GenBank/DDBJ databases">
        <authorList>
            <person name="Martin C."/>
        </authorList>
    </citation>
    <scope>NUCLEOTIDE SEQUENCE</scope>
</reference>
<gene>
    <name evidence="3" type="ORF">OFUS_LOCUS10785</name>
</gene>
<evidence type="ECO:0000256" key="1">
    <source>
        <dbReference type="ARBA" id="ARBA00022737"/>
    </source>
</evidence>
<keyword evidence="4" id="KW-1185">Reference proteome</keyword>
<evidence type="ECO:0000313" key="3">
    <source>
        <dbReference type="EMBL" id="CAH1784618.1"/>
    </source>
</evidence>
<dbReference type="AlphaFoldDB" id="A0A8J1XG59"/>
<dbReference type="Proteomes" id="UP000749559">
    <property type="component" value="Unassembled WGS sequence"/>
</dbReference>
<dbReference type="InterPro" id="IPR000884">
    <property type="entry name" value="TSP1_rpt"/>
</dbReference>
<dbReference type="PANTHER" id="PTHR22906:SF21">
    <property type="entry name" value="SEMA DOMAIN-CONTAINING PROTEIN"/>
    <property type="match status" value="1"/>
</dbReference>
<dbReference type="InterPro" id="IPR036383">
    <property type="entry name" value="TSP1_rpt_sf"/>
</dbReference>
<accession>A0A8J1XG59</accession>
<keyword evidence="2" id="KW-1015">Disulfide bond</keyword>
<dbReference type="EMBL" id="CAIIXF020000005">
    <property type="protein sequence ID" value="CAH1784618.1"/>
    <property type="molecule type" value="Genomic_DNA"/>
</dbReference>
<evidence type="ECO:0000313" key="4">
    <source>
        <dbReference type="Proteomes" id="UP000749559"/>
    </source>
</evidence>
<organism evidence="3 4">
    <name type="scientific">Owenia fusiformis</name>
    <name type="common">Polychaete worm</name>
    <dbReference type="NCBI Taxonomy" id="6347"/>
    <lineage>
        <taxon>Eukaryota</taxon>
        <taxon>Metazoa</taxon>
        <taxon>Spiralia</taxon>
        <taxon>Lophotrochozoa</taxon>
        <taxon>Annelida</taxon>
        <taxon>Polychaeta</taxon>
        <taxon>Sedentaria</taxon>
        <taxon>Canalipalpata</taxon>
        <taxon>Sabellida</taxon>
        <taxon>Oweniida</taxon>
        <taxon>Oweniidae</taxon>
        <taxon>Owenia</taxon>
    </lineage>
</organism>
<dbReference type="OrthoDB" id="6043890at2759"/>
<protein>
    <submittedName>
        <fullName evidence="3">Uncharacterized protein</fullName>
    </submittedName>
</protein>
<dbReference type="InterPro" id="IPR052065">
    <property type="entry name" value="Compl_asym_regulator"/>
</dbReference>
<proteinExistence type="predicted"/>
<sequence length="170" mass="18410">MFVTTLGIALLSLLTARSESGFYSDAKSSADNLAVSNSNSNKDAGCVWGDWGTWSYSGCTSTCGPGKRQKRRMRKNLFPKESSKQCPSISVETGFVDCEETPCPVCVWGDWGTWVHGGCSSTCGPGKRPRKRTRRILFPKESSKKCPGASVETGVVDCERPPCPGEKNNT</sequence>
<dbReference type="PANTHER" id="PTHR22906">
    <property type="entry name" value="PROPERDIN"/>
    <property type="match status" value="1"/>
</dbReference>
<dbReference type="PROSITE" id="PS50092">
    <property type="entry name" value="TSP1"/>
    <property type="match status" value="2"/>
</dbReference>
<keyword evidence="1" id="KW-0677">Repeat</keyword>
<comment type="caution">
    <text evidence="3">The sequence shown here is derived from an EMBL/GenBank/DDBJ whole genome shotgun (WGS) entry which is preliminary data.</text>
</comment>
<name>A0A8J1XG59_OWEFU</name>
<dbReference type="SMART" id="SM00209">
    <property type="entry name" value="TSP1"/>
    <property type="match status" value="2"/>
</dbReference>